<dbReference type="Pfam" id="PF00441">
    <property type="entry name" value="Acyl-CoA_dh_1"/>
    <property type="match status" value="1"/>
</dbReference>
<evidence type="ECO:0000256" key="10">
    <source>
        <dbReference type="ARBA" id="ARBA00022801"/>
    </source>
</evidence>
<evidence type="ECO:0000256" key="12">
    <source>
        <dbReference type="ARBA" id="ARBA00023002"/>
    </source>
</evidence>
<sequence>LIEQEQYVRVNHTTKHLISVFRRGRTDGILWKFAFDFLFLLLESAQKNPTEKMSLAVLRKIIRPSSLKSFQYQASRYMQHKGKVAEQCSNPASRGLVLGVYADENDRLDIGVLTPTAAKYNESYTSGRLLEMLRLAGPMPKRGEVRVLYNLEPTYSAVAVCGLGSECLGYDDVEKMDISKEAIRIAAARGCQELQQLETSRIYVEDFGHAESAAEGAHMGLWVNQELRSPDQRKFVPQLQLYYEPELPCDSNGWRIGLAKAEAQNLARQLQETPSNLMTPTTFAQNVVQILCNSGVNVEVKVRGWAENEEMTSFLTVAKGSCEPPIFLELSYYGTNTKERPIVLIGQGNTFDSGGLCLKTLEALTDMRADMTGAACVVAASRAIAALKLPVNIRALIPLCENMLGCNAMKPGDVITVKNGKSIEIVKTSNEAPLALVDALLYAEHFGPKYIVDVSTISKATIESFGKVCAAVFTNSEDLWQRMQNASIHTGDRVWRLPLWNYYTQQICSAEHVDVQNIGKGEGANSCKAAAFLREFLPCGKWMHIDALNVMKTKGTDFPYIRRGMAGRPTRTLIEFIAQSVNYLITAHMMFALRIASRMGQRVRSRSIASLSALPDTHQMLQKTCRDFADNELVPNAARFDREHLYPAEQIRKMGELGLMAISVKEEYGGTGLDYVAYAIAMEEISRGCASAGVIMSVNNSLYLGPLTHFGNEQQQQKYVTEYTDGSRVGCFALSEPGNGSDAGAASTTATLKGDHWVLNGTKCWITNGYEAGAAVVFATTDKSLKHKGISAFIVPKETPGFSLGKKEDKLGIRGSSTCSLIFEDCAIPKENLLGEPGFGFKIAMQTLDAGRIGIASQALGIAQASLECAVDYANKRIAFGKPIAKLQAIQTKIADMATRLEAARLLTWRAAWLKDNKKPFTKEAAQAKLAASEAATYCAHQSIQVLGGMGYVSDMPAERHYRDARITEIYEGTSEIQRLVIAGAVIKELTA</sequence>
<dbReference type="GO" id="GO:0046359">
    <property type="term" value="P:butyrate catabolic process"/>
    <property type="evidence" value="ECO:0007669"/>
    <property type="project" value="TreeGrafter"/>
</dbReference>
<evidence type="ECO:0000259" key="31">
    <source>
        <dbReference type="Pfam" id="PF02771"/>
    </source>
</evidence>
<dbReference type="FunFam" id="2.40.110.10:FF:000001">
    <property type="entry name" value="Acyl-CoA dehydrogenase, mitochondrial"/>
    <property type="match status" value="1"/>
</dbReference>
<dbReference type="GO" id="GO:0030145">
    <property type="term" value="F:manganese ion binding"/>
    <property type="evidence" value="ECO:0007669"/>
    <property type="project" value="InterPro"/>
</dbReference>
<dbReference type="Proteomes" id="UP000075882">
    <property type="component" value="Unassembled WGS sequence"/>
</dbReference>
<evidence type="ECO:0000256" key="4">
    <source>
        <dbReference type="ARBA" id="ARBA00009528"/>
    </source>
</evidence>
<keyword evidence="8" id="KW-0285">Flavoprotein</keyword>
<comment type="similarity">
    <text evidence="4">Belongs to the peptidase M17 family.</text>
</comment>
<evidence type="ECO:0000256" key="8">
    <source>
        <dbReference type="ARBA" id="ARBA00022630"/>
    </source>
</evidence>
<dbReference type="InterPro" id="IPR009100">
    <property type="entry name" value="AcylCoA_DH/oxidase_NM_dom_sf"/>
</dbReference>
<dbReference type="Gene3D" id="3.40.630.10">
    <property type="entry name" value="Zn peptidases"/>
    <property type="match status" value="1"/>
</dbReference>
<dbReference type="Gene3D" id="2.40.110.10">
    <property type="entry name" value="Butyryl-CoA Dehydrogenase, subunit A, domain 2"/>
    <property type="match status" value="1"/>
</dbReference>
<dbReference type="GO" id="GO:0070006">
    <property type="term" value="F:metalloaminopeptidase activity"/>
    <property type="evidence" value="ECO:0007669"/>
    <property type="project" value="InterPro"/>
</dbReference>
<dbReference type="SUPFAM" id="SSF56645">
    <property type="entry name" value="Acyl-CoA dehydrogenase NM domain-like"/>
    <property type="match status" value="1"/>
</dbReference>
<evidence type="ECO:0000256" key="15">
    <source>
        <dbReference type="ARBA" id="ARBA00029605"/>
    </source>
</evidence>
<dbReference type="PROSITE" id="PS00073">
    <property type="entry name" value="ACYL_COA_DH_2"/>
    <property type="match status" value="1"/>
</dbReference>
<evidence type="ECO:0000256" key="17">
    <source>
        <dbReference type="ARBA" id="ARBA00030997"/>
    </source>
</evidence>
<feature type="domain" description="Acyl-CoA dehydrogenase/oxidase C-terminal" evidence="28">
    <location>
        <begin position="840"/>
        <end position="985"/>
    </location>
</feature>
<evidence type="ECO:0000313" key="33">
    <source>
        <dbReference type="EnsemblMetazoa" id="ACOM023595-PA.1"/>
    </source>
</evidence>
<dbReference type="CDD" id="cd01158">
    <property type="entry name" value="SCAD_SBCAD"/>
    <property type="match status" value="1"/>
</dbReference>
<evidence type="ECO:0000256" key="1">
    <source>
        <dbReference type="ARBA" id="ARBA00001974"/>
    </source>
</evidence>
<evidence type="ECO:0000259" key="30">
    <source>
        <dbReference type="Pfam" id="PF02770"/>
    </source>
</evidence>
<dbReference type="InterPro" id="IPR046373">
    <property type="entry name" value="Acyl-CoA_Oxase/DH_mid-dom_sf"/>
</dbReference>
<dbReference type="GO" id="GO:0016937">
    <property type="term" value="F:short-chain fatty acyl-CoA dehydrogenase activity"/>
    <property type="evidence" value="ECO:0007669"/>
    <property type="project" value="UniProtKB-EC"/>
</dbReference>
<dbReference type="InterPro" id="IPR008283">
    <property type="entry name" value="Peptidase_M17_N"/>
</dbReference>
<dbReference type="EC" id="1.3.8.1" evidence="5"/>
<evidence type="ECO:0000256" key="3">
    <source>
        <dbReference type="ARBA" id="ARBA00009347"/>
    </source>
</evidence>
<dbReference type="InterPro" id="IPR043472">
    <property type="entry name" value="Macro_dom-like"/>
</dbReference>
<evidence type="ECO:0000256" key="9">
    <source>
        <dbReference type="ARBA" id="ARBA00022670"/>
    </source>
</evidence>
<dbReference type="GO" id="GO:0033539">
    <property type="term" value="P:fatty acid beta-oxidation using acyl-CoA dehydrogenase"/>
    <property type="evidence" value="ECO:0007669"/>
    <property type="project" value="TreeGrafter"/>
</dbReference>
<evidence type="ECO:0000256" key="20">
    <source>
        <dbReference type="ARBA" id="ARBA00044204"/>
    </source>
</evidence>
<dbReference type="PANTHER" id="PTHR43884:SF12">
    <property type="entry name" value="ISOVALERYL-COA DEHYDROGENASE, MITOCHONDRIAL-RELATED"/>
    <property type="match status" value="1"/>
</dbReference>
<evidence type="ECO:0000259" key="32">
    <source>
        <dbReference type="Pfam" id="PF02789"/>
    </source>
</evidence>
<comment type="catalytic activity">
    <reaction evidence="26">
        <text>hexanoyl-CoA + oxidized [electron-transfer flavoprotein] + H(+) = (2E)-hexenoyl-CoA + reduced [electron-transfer flavoprotein]</text>
        <dbReference type="Rhea" id="RHEA:43464"/>
        <dbReference type="Rhea" id="RHEA-COMP:10685"/>
        <dbReference type="Rhea" id="RHEA-COMP:10686"/>
        <dbReference type="ChEBI" id="CHEBI:15378"/>
        <dbReference type="ChEBI" id="CHEBI:57692"/>
        <dbReference type="ChEBI" id="CHEBI:58307"/>
        <dbReference type="ChEBI" id="CHEBI:62077"/>
        <dbReference type="ChEBI" id="CHEBI:62620"/>
    </reaction>
    <physiologicalReaction direction="left-to-right" evidence="26">
        <dbReference type="Rhea" id="RHEA:43465"/>
    </physiologicalReaction>
</comment>
<dbReference type="EnsemblMetazoa" id="ACOM023595-RA">
    <property type="protein sequence ID" value="ACOM023595-PA.1"/>
    <property type="gene ID" value="ACOM023595"/>
</dbReference>
<dbReference type="PANTHER" id="PTHR43884">
    <property type="entry name" value="ACYL-COA DEHYDROGENASE"/>
    <property type="match status" value="1"/>
</dbReference>
<comment type="function">
    <text evidence="21">Short-chain specific acyl-CoA dehydrogenase is one of the acyl-CoA dehydrogenases that catalyze the first step of mitochondrial fatty acid beta-oxidation, an aerobic process breaking down fatty acids into acetyl-CoA and allowing the production of energy from fats. The first step of fatty acid beta-oxidation consists in the removal of one hydrogen from C-2 and C-3 of the straight-chain fatty acyl-CoA thioester, resulting in the formation of trans-2-enoyl-CoA. Among the different mitochondrial acyl-CoA dehydrogenases, short-chain specific acyl-CoA dehydrogenase acts specifically on acyl-CoAs with saturated 4 to 6 carbons long primary chains.</text>
</comment>
<evidence type="ECO:0000256" key="27">
    <source>
        <dbReference type="ARBA" id="ARBA00050758"/>
    </source>
</evidence>
<evidence type="ECO:0000256" key="23">
    <source>
        <dbReference type="ARBA" id="ARBA00047881"/>
    </source>
</evidence>
<comment type="catalytic activity">
    <reaction evidence="13">
        <text>an S-substituted L-cysteinylglycine + H2O = an S-substituted L-cysteine + glycine</text>
        <dbReference type="Rhea" id="RHEA:60444"/>
        <dbReference type="ChEBI" id="CHEBI:15377"/>
        <dbReference type="ChEBI" id="CHEBI:57305"/>
        <dbReference type="ChEBI" id="CHEBI:58717"/>
        <dbReference type="ChEBI" id="CHEBI:143103"/>
        <dbReference type="EC" id="3.4.13.23"/>
    </reaction>
    <physiologicalReaction direction="left-to-right" evidence="13">
        <dbReference type="Rhea" id="RHEA:60445"/>
    </physiologicalReaction>
</comment>
<dbReference type="InterPro" id="IPR036250">
    <property type="entry name" value="AcylCo_DH-like_C"/>
</dbReference>
<feature type="domain" description="Acyl-CoA oxidase/dehydrogenase middle" evidence="30">
    <location>
        <begin position="731"/>
        <end position="826"/>
    </location>
</feature>
<evidence type="ECO:0000256" key="21">
    <source>
        <dbReference type="ARBA" id="ARBA00045387"/>
    </source>
</evidence>
<evidence type="ECO:0000256" key="24">
    <source>
        <dbReference type="ARBA" id="ARBA00048499"/>
    </source>
</evidence>
<dbReference type="Pfam" id="PF00883">
    <property type="entry name" value="Peptidase_M17"/>
    <property type="match status" value="1"/>
</dbReference>
<dbReference type="AlphaFoldDB" id="A0A8W7P1E8"/>
<reference evidence="33" key="1">
    <citation type="submission" date="2022-08" db="UniProtKB">
        <authorList>
            <consortium name="EnsemblMetazoa"/>
        </authorList>
    </citation>
    <scope>IDENTIFICATION</scope>
</reference>
<organism evidence="33">
    <name type="scientific">Anopheles coluzzii</name>
    <name type="common">African malaria mosquito</name>
    <dbReference type="NCBI Taxonomy" id="1518534"/>
    <lineage>
        <taxon>Eukaryota</taxon>
        <taxon>Metazoa</taxon>
        <taxon>Ecdysozoa</taxon>
        <taxon>Arthropoda</taxon>
        <taxon>Hexapoda</taxon>
        <taxon>Insecta</taxon>
        <taxon>Pterygota</taxon>
        <taxon>Neoptera</taxon>
        <taxon>Endopterygota</taxon>
        <taxon>Diptera</taxon>
        <taxon>Nematocera</taxon>
        <taxon>Culicoidea</taxon>
        <taxon>Culicidae</taxon>
        <taxon>Anophelinae</taxon>
        <taxon>Anopheles</taxon>
    </lineage>
</organism>
<dbReference type="PROSITE" id="PS00072">
    <property type="entry name" value="ACYL_COA_DH_1"/>
    <property type="match status" value="1"/>
</dbReference>
<dbReference type="VEuPathDB" id="VectorBase:ACON2_038040"/>
<evidence type="ECO:0000256" key="14">
    <source>
        <dbReference type="ARBA" id="ARBA00023625"/>
    </source>
</evidence>
<dbReference type="PRINTS" id="PR00481">
    <property type="entry name" value="LAMNOPPTDASE"/>
</dbReference>
<evidence type="ECO:0000256" key="16">
    <source>
        <dbReference type="ARBA" id="ARBA00030930"/>
    </source>
</evidence>
<evidence type="ECO:0000256" key="25">
    <source>
        <dbReference type="ARBA" id="ARBA00049107"/>
    </source>
</evidence>
<dbReference type="Gene3D" id="1.20.140.10">
    <property type="entry name" value="Butyryl-CoA Dehydrogenase, subunit A, domain 3"/>
    <property type="match status" value="1"/>
</dbReference>
<evidence type="ECO:0000259" key="29">
    <source>
        <dbReference type="Pfam" id="PF00883"/>
    </source>
</evidence>
<evidence type="ECO:0000256" key="11">
    <source>
        <dbReference type="ARBA" id="ARBA00022827"/>
    </source>
</evidence>
<comment type="catalytic activity">
    <reaction evidence="27">
        <text>butanoyl-CoA + oxidized [electron-transfer flavoprotein] + H(+) = (2E)-butenoyl-CoA + reduced [electron-transfer flavoprotein]</text>
        <dbReference type="Rhea" id="RHEA:24004"/>
        <dbReference type="Rhea" id="RHEA-COMP:10685"/>
        <dbReference type="Rhea" id="RHEA-COMP:10686"/>
        <dbReference type="ChEBI" id="CHEBI:15378"/>
        <dbReference type="ChEBI" id="CHEBI:57332"/>
        <dbReference type="ChEBI" id="CHEBI:57371"/>
        <dbReference type="ChEBI" id="CHEBI:57692"/>
        <dbReference type="ChEBI" id="CHEBI:58307"/>
        <dbReference type="EC" id="1.3.8.1"/>
    </reaction>
    <physiologicalReaction direction="left-to-right" evidence="27">
        <dbReference type="Rhea" id="RHEA:24005"/>
    </physiologicalReaction>
</comment>
<evidence type="ECO:0000256" key="22">
    <source>
        <dbReference type="ARBA" id="ARBA00045966"/>
    </source>
</evidence>
<comment type="cofactor">
    <cofactor evidence="1">
        <name>FAD</name>
        <dbReference type="ChEBI" id="CHEBI:57692"/>
    </cofactor>
</comment>
<dbReference type="VEuPathDB" id="VectorBase:ACON2_034844"/>
<feature type="domain" description="Peptidase M17 leucyl aminopeptidase N-terminal" evidence="32">
    <location>
        <begin position="97"/>
        <end position="230"/>
    </location>
</feature>
<dbReference type="SUPFAM" id="SSF52949">
    <property type="entry name" value="Macro domain-like"/>
    <property type="match status" value="1"/>
</dbReference>
<evidence type="ECO:0000256" key="13">
    <source>
        <dbReference type="ARBA" id="ARBA00023511"/>
    </source>
</evidence>
<proteinExistence type="inferred from homology"/>
<dbReference type="Pfam" id="PF02771">
    <property type="entry name" value="Acyl-CoA_dh_N"/>
    <property type="match status" value="1"/>
</dbReference>
<dbReference type="InterPro" id="IPR006091">
    <property type="entry name" value="Acyl-CoA_Oxase/DH_mid-dom"/>
</dbReference>
<dbReference type="GO" id="GO:0050660">
    <property type="term" value="F:flavin adenine dinucleotide binding"/>
    <property type="evidence" value="ECO:0007669"/>
    <property type="project" value="InterPro"/>
</dbReference>
<dbReference type="SUPFAM" id="SSF53187">
    <property type="entry name" value="Zn-dependent exopeptidases"/>
    <property type="match status" value="1"/>
</dbReference>
<keyword evidence="9" id="KW-0645">Protease</keyword>
<comment type="similarity">
    <text evidence="3">Belongs to the acyl-CoA dehydrogenase family.</text>
</comment>
<feature type="domain" description="Acyl-CoA dehydrogenase/oxidase N-terminal" evidence="31">
    <location>
        <begin position="616"/>
        <end position="726"/>
    </location>
</feature>
<comment type="function">
    <text evidence="22">Cytosolic metallopeptidase that catalyzes the removal of unsubstituted N-terminal hydrophobic amino acids from various peptides. The presence of Zn(2+) ions is essential for the peptidase activity, and the association with other cofactors can modulate the substrate spectificity of the enzyme. For instance, in the presence of Mn(2+), it displays a specific Cys-Gly hydrolyzing activity of Cys-Gly-S-conjugates. Involved in the metabolism of glutathione and in the degradation of glutathione S-conjugates, which may play a role in the control of the cell redox status.</text>
</comment>
<dbReference type="InterPro" id="IPR037069">
    <property type="entry name" value="AcylCoA_DH/ox_N_sf"/>
</dbReference>
<evidence type="ECO:0000259" key="28">
    <source>
        <dbReference type="Pfam" id="PF00441"/>
    </source>
</evidence>
<evidence type="ECO:0000256" key="5">
    <source>
        <dbReference type="ARBA" id="ARBA00012046"/>
    </source>
</evidence>
<evidence type="ECO:0000256" key="26">
    <source>
        <dbReference type="ARBA" id="ARBA00049192"/>
    </source>
</evidence>
<keyword evidence="10" id="KW-0378">Hydrolase</keyword>
<evidence type="ECO:0000256" key="19">
    <source>
        <dbReference type="ARBA" id="ARBA00031895"/>
    </source>
</evidence>
<dbReference type="FunFam" id="1.10.540.10:FF:000002">
    <property type="entry name" value="Acyl-CoA dehydrogenase FadE19"/>
    <property type="match status" value="1"/>
</dbReference>
<evidence type="ECO:0000256" key="18">
    <source>
        <dbReference type="ARBA" id="ARBA00031564"/>
    </source>
</evidence>
<keyword evidence="12" id="KW-0560">Oxidoreductase</keyword>
<comment type="catalytic activity">
    <reaction evidence="24">
        <text>pentanoyl-CoA + oxidized [electron-transfer flavoprotein] + H(+) = (2E)-pentenoyl-CoA + reduced [electron-transfer flavoprotein]</text>
        <dbReference type="Rhea" id="RHEA:43456"/>
        <dbReference type="Rhea" id="RHEA-COMP:10685"/>
        <dbReference type="Rhea" id="RHEA-COMP:10686"/>
        <dbReference type="ChEBI" id="CHEBI:15378"/>
        <dbReference type="ChEBI" id="CHEBI:57389"/>
        <dbReference type="ChEBI" id="CHEBI:57692"/>
        <dbReference type="ChEBI" id="CHEBI:58307"/>
        <dbReference type="ChEBI" id="CHEBI:86160"/>
    </reaction>
    <physiologicalReaction direction="left-to-right" evidence="24">
        <dbReference type="Rhea" id="RHEA:43457"/>
    </physiologicalReaction>
</comment>
<keyword evidence="7" id="KW-0031">Aminopeptidase</keyword>
<evidence type="ECO:0000256" key="2">
    <source>
        <dbReference type="ARBA" id="ARBA00005198"/>
    </source>
</evidence>
<dbReference type="Gene3D" id="3.40.220.10">
    <property type="entry name" value="Leucine Aminopeptidase, subunit E, domain 1"/>
    <property type="match status" value="1"/>
</dbReference>
<comment type="catalytic activity">
    <reaction evidence="25">
        <text>L-cysteinylglycine + H2O = L-cysteine + glycine</text>
        <dbReference type="Rhea" id="RHEA:28783"/>
        <dbReference type="ChEBI" id="CHEBI:15377"/>
        <dbReference type="ChEBI" id="CHEBI:35235"/>
        <dbReference type="ChEBI" id="CHEBI:57305"/>
        <dbReference type="ChEBI" id="CHEBI:61694"/>
    </reaction>
    <physiologicalReaction direction="left-to-right" evidence="25">
        <dbReference type="Rhea" id="RHEA:28784"/>
    </physiologicalReaction>
</comment>
<accession>A0A8W7P1E8</accession>
<comment type="catalytic activity">
    <reaction evidence="23">
        <text>S-benzyl-L-cysteinylglycine + H2O = S-benzyl-L-cysteine + glycine</text>
        <dbReference type="Rhea" id="RHEA:62568"/>
        <dbReference type="ChEBI" id="CHEBI:15377"/>
        <dbReference type="ChEBI" id="CHEBI:57305"/>
        <dbReference type="ChEBI" id="CHEBI:145802"/>
        <dbReference type="ChEBI" id="CHEBI:145803"/>
    </reaction>
    <physiologicalReaction direction="left-to-right" evidence="23">
        <dbReference type="Rhea" id="RHEA:62569"/>
    </physiologicalReaction>
</comment>
<evidence type="ECO:0000256" key="6">
    <source>
        <dbReference type="ARBA" id="ARBA00014190"/>
    </source>
</evidence>
<dbReference type="GO" id="GO:0006508">
    <property type="term" value="P:proteolysis"/>
    <property type="evidence" value="ECO:0007669"/>
    <property type="project" value="UniProtKB-KW"/>
</dbReference>
<dbReference type="EC" id="3.4.13.23" evidence="14"/>
<dbReference type="InterPro" id="IPR013786">
    <property type="entry name" value="AcylCoA_DH/ox_N"/>
</dbReference>
<evidence type="ECO:0000256" key="7">
    <source>
        <dbReference type="ARBA" id="ARBA00022438"/>
    </source>
</evidence>
<dbReference type="Pfam" id="PF02789">
    <property type="entry name" value="Peptidase_M17_N"/>
    <property type="match status" value="1"/>
</dbReference>
<comment type="pathway">
    <text evidence="2">Lipid metabolism; mitochondrial fatty acid beta-oxidation.</text>
</comment>
<dbReference type="InterPro" id="IPR000819">
    <property type="entry name" value="Peptidase_M17_C"/>
</dbReference>
<dbReference type="InterPro" id="IPR006089">
    <property type="entry name" value="Acyl-CoA_DH_CS"/>
</dbReference>
<dbReference type="FunFam" id="1.20.140.10:FF:000004">
    <property type="entry name" value="Acyl-CoA dehydrogenase FadE25"/>
    <property type="match status" value="1"/>
</dbReference>
<feature type="domain" description="Cytosol aminopeptidase" evidence="29">
    <location>
        <begin position="265"/>
        <end position="574"/>
    </location>
</feature>
<name>A0A8W7P1E8_ANOCL</name>
<dbReference type="Pfam" id="PF02770">
    <property type="entry name" value="Acyl-CoA_dh_M"/>
    <property type="match status" value="1"/>
</dbReference>
<protein>
    <recommendedName>
        <fullName evidence="6">Cytosol aminopeptidase</fullName>
        <ecNumber evidence="5">1.3.8.1</ecNumber>
        <ecNumber evidence="14">3.4.13.23</ecNumber>
    </recommendedName>
    <alternativeName>
        <fullName evidence="19">Butyryl-CoA dehydrogenase</fullName>
    </alternativeName>
    <alternativeName>
        <fullName evidence="17">Cysteinylglycine-S-conjugate dipeptidase</fullName>
    </alternativeName>
    <alternativeName>
        <fullName evidence="18">Leucine aminopeptidase 3</fullName>
    </alternativeName>
    <alternativeName>
        <fullName evidence="16">Proline aminopeptidase</fullName>
    </alternativeName>
    <alternativeName>
        <fullName evidence="15">Prolyl aminopeptidase</fullName>
    </alternativeName>
    <alternativeName>
        <fullName evidence="20">Short-chain specific acyl-CoA dehydrogenase, mitochondrial</fullName>
    </alternativeName>
</protein>
<dbReference type="GO" id="GO:0005739">
    <property type="term" value="C:mitochondrion"/>
    <property type="evidence" value="ECO:0007669"/>
    <property type="project" value="TreeGrafter"/>
</dbReference>
<keyword evidence="11" id="KW-0274">FAD</keyword>
<dbReference type="InterPro" id="IPR011356">
    <property type="entry name" value="Leucine_aapep/pepB"/>
</dbReference>
<dbReference type="InterPro" id="IPR009075">
    <property type="entry name" value="AcylCo_DH/oxidase_C"/>
</dbReference>
<dbReference type="SUPFAM" id="SSF47203">
    <property type="entry name" value="Acyl-CoA dehydrogenase C-terminal domain-like"/>
    <property type="match status" value="1"/>
</dbReference>
<dbReference type="Gene3D" id="1.10.540.10">
    <property type="entry name" value="Acyl-CoA dehydrogenase/oxidase, N-terminal domain"/>
    <property type="match status" value="1"/>
</dbReference>